<dbReference type="AlphaFoldDB" id="A0A1Q8TBP7"/>
<dbReference type="InterPro" id="IPR051446">
    <property type="entry name" value="HTH_trans_reg/aminotransferase"/>
</dbReference>
<evidence type="ECO:0000256" key="4">
    <source>
        <dbReference type="ARBA" id="ARBA00023125"/>
    </source>
</evidence>
<feature type="domain" description="HTH gntR-type" evidence="6">
    <location>
        <begin position="3"/>
        <end position="71"/>
    </location>
</feature>
<comment type="caution">
    <text evidence="7">The sequence shown here is derived from an EMBL/GenBank/DDBJ whole genome shotgun (WGS) entry which is preliminary data.</text>
</comment>
<sequence length="469" mass="51900">MQAPMYQDLADSVEEMIRRGVYVTGDRMPSIRAFSQQRDVSVSTSVRTFHELERRGVVRAAPRSGYFAVSPDELAELPAMGATSQQPLLANGDSGVLKLLEAAHDPGVMDFAIARPAMDLVPSREIQRASRHVWSVDRQRSMAPAFPPGVEELRVLIAKQLAQAGCQISPDELIITQGCQAAIALALRLLTEPGDVVAVEAPTHYGILELLEQLGLQALPIPTDPAYGISMNALELACQQWPIKAFIVVPNFSNPLGYCMYDVCKQRIISVAKHYNVAVIEDDVFGELRENNQRPSPIKRWDEEGHVYYCGSITKTFGSSFRVGWLTVPQVQMQRACEIQHAYTVTVDMHAQLVVAKLLETASIGRLLNHASVTYNRRTALMARRVEDSFPTGTRISRPRGGYLLWIELPDGIDTSVVLDEALQDGVSFAPGKLFSVDRQFEHCLRLNACEFGTRASEKALARLAKIIN</sequence>
<dbReference type="EMBL" id="MSDQ01000027">
    <property type="protein sequence ID" value="OLO11113.1"/>
    <property type="molecule type" value="Genomic_DNA"/>
</dbReference>
<dbReference type="CDD" id="cd00609">
    <property type="entry name" value="AAT_like"/>
    <property type="match status" value="1"/>
</dbReference>
<reference evidence="7 8" key="1">
    <citation type="submission" date="2016-12" db="EMBL/GenBank/DDBJ databases">
        <title>Draft genome sequences of strains Salinicola socius SMB35, Salinicola sp. MH3R3-1 and Chromohalobacter sp. SMB17 from the Verkhnekamsk potash mining region of Russia.</title>
        <authorList>
            <person name="Mavrodi D.V."/>
            <person name="Olsson B.E."/>
            <person name="Korsakova E.S."/>
            <person name="Pyankova A."/>
            <person name="Mavrodi O.V."/>
            <person name="Plotnikova E.G."/>
        </authorList>
    </citation>
    <scope>NUCLEOTIDE SEQUENCE [LARGE SCALE GENOMIC DNA]</scope>
    <source>
        <strain evidence="7 8">SMB17</strain>
    </source>
</reference>
<dbReference type="InterPro" id="IPR015421">
    <property type="entry name" value="PyrdxlP-dep_Trfase_major"/>
</dbReference>
<dbReference type="InterPro" id="IPR015424">
    <property type="entry name" value="PyrdxlP-dep_Trfase"/>
</dbReference>
<keyword evidence="5" id="KW-0804">Transcription</keyword>
<dbReference type="GO" id="GO:0003700">
    <property type="term" value="F:DNA-binding transcription factor activity"/>
    <property type="evidence" value="ECO:0007669"/>
    <property type="project" value="InterPro"/>
</dbReference>
<dbReference type="Pfam" id="PF00155">
    <property type="entry name" value="Aminotran_1_2"/>
    <property type="match status" value="1"/>
</dbReference>
<dbReference type="PANTHER" id="PTHR46577">
    <property type="entry name" value="HTH-TYPE TRANSCRIPTIONAL REGULATORY PROTEIN GABR"/>
    <property type="match status" value="1"/>
</dbReference>
<dbReference type="Gene3D" id="1.10.10.10">
    <property type="entry name" value="Winged helix-like DNA-binding domain superfamily/Winged helix DNA-binding domain"/>
    <property type="match status" value="1"/>
</dbReference>
<dbReference type="SUPFAM" id="SSF53383">
    <property type="entry name" value="PLP-dependent transferases"/>
    <property type="match status" value="1"/>
</dbReference>
<dbReference type="GO" id="GO:0030170">
    <property type="term" value="F:pyridoxal phosphate binding"/>
    <property type="evidence" value="ECO:0007669"/>
    <property type="project" value="InterPro"/>
</dbReference>
<evidence type="ECO:0000256" key="3">
    <source>
        <dbReference type="ARBA" id="ARBA00023015"/>
    </source>
</evidence>
<evidence type="ECO:0000256" key="5">
    <source>
        <dbReference type="ARBA" id="ARBA00023163"/>
    </source>
</evidence>
<proteinExistence type="inferred from homology"/>
<dbReference type="CDD" id="cd07377">
    <property type="entry name" value="WHTH_GntR"/>
    <property type="match status" value="1"/>
</dbReference>
<keyword evidence="4" id="KW-0238">DNA-binding</keyword>
<evidence type="ECO:0000313" key="8">
    <source>
        <dbReference type="Proteomes" id="UP000186806"/>
    </source>
</evidence>
<keyword evidence="3" id="KW-0805">Transcription regulation</keyword>
<dbReference type="InterPro" id="IPR000524">
    <property type="entry name" value="Tscrpt_reg_HTH_GntR"/>
</dbReference>
<evidence type="ECO:0000259" key="6">
    <source>
        <dbReference type="PROSITE" id="PS50949"/>
    </source>
</evidence>
<comment type="similarity">
    <text evidence="1">In the C-terminal section; belongs to the class-I pyridoxal-phosphate-dependent aminotransferase family.</text>
</comment>
<accession>A0A1Q8TBP7</accession>
<dbReference type="Pfam" id="PF00392">
    <property type="entry name" value="GntR"/>
    <property type="match status" value="1"/>
</dbReference>
<dbReference type="SMART" id="SM00345">
    <property type="entry name" value="HTH_GNTR"/>
    <property type="match status" value="1"/>
</dbReference>
<dbReference type="InterPro" id="IPR015422">
    <property type="entry name" value="PyrdxlP-dep_Trfase_small"/>
</dbReference>
<dbReference type="SUPFAM" id="SSF46785">
    <property type="entry name" value="Winged helix' DNA-binding domain"/>
    <property type="match status" value="1"/>
</dbReference>
<name>A0A1Q8TBP7_9GAMM</name>
<keyword evidence="8" id="KW-1185">Reference proteome</keyword>
<dbReference type="InterPro" id="IPR004839">
    <property type="entry name" value="Aminotransferase_I/II_large"/>
</dbReference>
<evidence type="ECO:0000256" key="1">
    <source>
        <dbReference type="ARBA" id="ARBA00005384"/>
    </source>
</evidence>
<dbReference type="Gene3D" id="3.40.640.10">
    <property type="entry name" value="Type I PLP-dependent aspartate aminotransferase-like (Major domain)"/>
    <property type="match status" value="1"/>
</dbReference>
<dbReference type="Gene3D" id="3.90.1150.10">
    <property type="entry name" value="Aspartate Aminotransferase, domain 1"/>
    <property type="match status" value="1"/>
</dbReference>
<dbReference type="Proteomes" id="UP000186806">
    <property type="component" value="Unassembled WGS sequence"/>
</dbReference>
<evidence type="ECO:0000256" key="2">
    <source>
        <dbReference type="ARBA" id="ARBA00022898"/>
    </source>
</evidence>
<dbReference type="PROSITE" id="PS50949">
    <property type="entry name" value="HTH_GNTR"/>
    <property type="match status" value="1"/>
</dbReference>
<dbReference type="InterPro" id="IPR036388">
    <property type="entry name" value="WH-like_DNA-bd_sf"/>
</dbReference>
<keyword evidence="2" id="KW-0663">Pyridoxal phosphate</keyword>
<dbReference type="GO" id="GO:0003677">
    <property type="term" value="F:DNA binding"/>
    <property type="evidence" value="ECO:0007669"/>
    <property type="project" value="UniProtKB-KW"/>
</dbReference>
<evidence type="ECO:0000313" key="7">
    <source>
        <dbReference type="EMBL" id="OLO11113.1"/>
    </source>
</evidence>
<protein>
    <recommendedName>
        <fullName evidence="6">HTH gntR-type domain-containing protein</fullName>
    </recommendedName>
</protein>
<gene>
    <name evidence="7" type="ORF">BTW10_11650</name>
</gene>
<dbReference type="PANTHER" id="PTHR46577:SF2">
    <property type="entry name" value="TRANSCRIPTIONAL REGULATORY PROTEIN"/>
    <property type="match status" value="1"/>
</dbReference>
<organism evidence="7 8">
    <name type="scientific">Chromohalobacter japonicus</name>
    <dbReference type="NCBI Taxonomy" id="223900"/>
    <lineage>
        <taxon>Bacteria</taxon>
        <taxon>Pseudomonadati</taxon>
        <taxon>Pseudomonadota</taxon>
        <taxon>Gammaproteobacteria</taxon>
        <taxon>Oceanospirillales</taxon>
        <taxon>Halomonadaceae</taxon>
        <taxon>Chromohalobacter</taxon>
    </lineage>
</organism>
<dbReference type="InterPro" id="IPR036390">
    <property type="entry name" value="WH_DNA-bd_sf"/>
</dbReference>